<evidence type="ECO:0000313" key="2">
    <source>
        <dbReference type="EMBL" id="GAA4938295.1"/>
    </source>
</evidence>
<feature type="transmembrane region" description="Helical" evidence="1">
    <location>
        <begin position="6"/>
        <end position="25"/>
    </location>
</feature>
<dbReference type="Pfam" id="PF04298">
    <property type="entry name" value="Zn_peptidase_2"/>
    <property type="match status" value="1"/>
</dbReference>
<dbReference type="EMBL" id="BAABLX010000009">
    <property type="protein sequence ID" value="GAA4938295.1"/>
    <property type="molecule type" value="Genomic_DNA"/>
</dbReference>
<sequence>MIFVVIALIVLAAIILPGLWVKRILAKYSTPKDRYADKGTGAELARHLLDQNNLQHVGVEPTETGDHYDPLTTTVRLTKDKFHGHSLTAITVAAHEVGHAIQHARNEHLFRNRLRLAKLAATGQKVGSAVILVAPVVTVLARSPALGALCLAIAIGSMLLSTLVHFITLPVELDASFGKALPMLKQGNYLHPGDLPHANKILKAAALTYVAASLASLLNLGRWLAVLRR</sequence>
<dbReference type="Proteomes" id="UP001409585">
    <property type="component" value="Unassembled WGS sequence"/>
</dbReference>
<organism evidence="2 3">
    <name type="scientific">Halioxenophilus aromaticivorans</name>
    <dbReference type="NCBI Taxonomy" id="1306992"/>
    <lineage>
        <taxon>Bacteria</taxon>
        <taxon>Pseudomonadati</taxon>
        <taxon>Pseudomonadota</taxon>
        <taxon>Gammaproteobacteria</taxon>
        <taxon>Alteromonadales</taxon>
        <taxon>Alteromonadaceae</taxon>
        <taxon>Halioxenophilus</taxon>
    </lineage>
</organism>
<dbReference type="AlphaFoldDB" id="A0AAV3U0G1"/>
<dbReference type="PANTHER" id="PTHR36434">
    <property type="entry name" value="MEMBRANE PROTEASE YUGP-RELATED"/>
    <property type="match status" value="1"/>
</dbReference>
<feature type="transmembrane region" description="Helical" evidence="1">
    <location>
        <begin position="201"/>
        <end position="220"/>
    </location>
</feature>
<evidence type="ECO:0000256" key="1">
    <source>
        <dbReference type="SAM" id="Phobius"/>
    </source>
</evidence>
<proteinExistence type="predicted"/>
<protein>
    <submittedName>
        <fullName evidence="2">Zinc metallopeptidase</fullName>
    </submittedName>
</protein>
<keyword evidence="1" id="KW-0812">Transmembrane</keyword>
<feature type="transmembrane region" description="Helical" evidence="1">
    <location>
        <begin position="145"/>
        <end position="167"/>
    </location>
</feature>
<comment type="caution">
    <text evidence="2">The sequence shown here is derived from an EMBL/GenBank/DDBJ whole genome shotgun (WGS) entry which is preliminary data.</text>
</comment>
<evidence type="ECO:0000313" key="3">
    <source>
        <dbReference type="Proteomes" id="UP001409585"/>
    </source>
</evidence>
<name>A0AAV3U0G1_9ALTE</name>
<dbReference type="RefSeq" id="WP_345419600.1">
    <property type="nucleotide sequence ID" value="NZ_AP031496.1"/>
</dbReference>
<dbReference type="InterPro" id="IPR007395">
    <property type="entry name" value="Zn_peptidase_2"/>
</dbReference>
<keyword evidence="3" id="KW-1185">Reference proteome</keyword>
<keyword evidence="1" id="KW-1133">Transmembrane helix</keyword>
<accession>A0AAV3U0G1</accession>
<reference evidence="3" key="1">
    <citation type="journal article" date="2019" name="Int. J. Syst. Evol. Microbiol.">
        <title>The Global Catalogue of Microorganisms (GCM) 10K type strain sequencing project: providing services to taxonomists for standard genome sequencing and annotation.</title>
        <authorList>
            <consortium name="The Broad Institute Genomics Platform"/>
            <consortium name="The Broad Institute Genome Sequencing Center for Infectious Disease"/>
            <person name="Wu L."/>
            <person name="Ma J."/>
        </authorList>
    </citation>
    <scope>NUCLEOTIDE SEQUENCE [LARGE SCALE GENOMIC DNA]</scope>
    <source>
        <strain evidence="3">JCM 19134</strain>
    </source>
</reference>
<gene>
    <name evidence="2" type="ORF">GCM10025791_15290</name>
</gene>
<dbReference type="PANTHER" id="PTHR36434:SF1">
    <property type="entry name" value="MEMBRANE PROTEASE YUGP-RELATED"/>
    <property type="match status" value="1"/>
</dbReference>
<keyword evidence="1" id="KW-0472">Membrane</keyword>